<evidence type="ECO:0000313" key="1">
    <source>
        <dbReference type="EMBL" id="RCN26272.1"/>
    </source>
</evidence>
<name>A0A368F2J7_ANCCA</name>
<gene>
    <name evidence="1" type="ORF">ANCCAN_28002</name>
</gene>
<dbReference type="EMBL" id="JOJR01008571">
    <property type="protein sequence ID" value="RCN26272.1"/>
    <property type="molecule type" value="Genomic_DNA"/>
</dbReference>
<evidence type="ECO:0000313" key="2">
    <source>
        <dbReference type="Proteomes" id="UP000252519"/>
    </source>
</evidence>
<organism evidence="1 2">
    <name type="scientific">Ancylostoma caninum</name>
    <name type="common">Dog hookworm</name>
    <dbReference type="NCBI Taxonomy" id="29170"/>
    <lineage>
        <taxon>Eukaryota</taxon>
        <taxon>Metazoa</taxon>
        <taxon>Ecdysozoa</taxon>
        <taxon>Nematoda</taxon>
        <taxon>Chromadorea</taxon>
        <taxon>Rhabditida</taxon>
        <taxon>Rhabditina</taxon>
        <taxon>Rhabditomorpha</taxon>
        <taxon>Strongyloidea</taxon>
        <taxon>Ancylostomatidae</taxon>
        <taxon>Ancylostomatinae</taxon>
        <taxon>Ancylostoma</taxon>
    </lineage>
</organism>
<dbReference type="Proteomes" id="UP000252519">
    <property type="component" value="Unassembled WGS sequence"/>
</dbReference>
<protein>
    <submittedName>
        <fullName evidence="1">Uncharacterized protein</fullName>
    </submittedName>
</protein>
<accession>A0A368F2J7</accession>
<sequence length="84" mass="9795">MVLQRRRAVADTTHGNLVRMCWMIDYSRSFRNRSRRIRRGVQVAVLARSLIRPHPHRNVNGDWQVAIYATRAAKVVSMTLHRGT</sequence>
<comment type="caution">
    <text evidence="1">The sequence shown here is derived from an EMBL/GenBank/DDBJ whole genome shotgun (WGS) entry which is preliminary data.</text>
</comment>
<proteinExistence type="predicted"/>
<keyword evidence="2" id="KW-1185">Reference proteome</keyword>
<reference evidence="1 2" key="1">
    <citation type="submission" date="2014-10" db="EMBL/GenBank/DDBJ databases">
        <title>Draft genome of the hookworm Ancylostoma caninum.</title>
        <authorList>
            <person name="Mitreva M."/>
        </authorList>
    </citation>
    <scope>NUCLEOTIDE SEQUENCE [LARGE SCALE GENOMIC DNA]</scope>
    <source>
        <strain evidence="1 2">Baltimore</strain>
    </source>
</reference>
<dbReference type="AlphaFoldDB" id="A0A368F2J7"/>